<protein>
    <submittedName>
        <fullName evidence="1">Uncharacterized protein</fullName>
    </submittedName>
</protein>
<comment type="caution">
    <text evidence="1">The sequence shown here is derived from an EMBL/GenBank/DDBJ whole genome shotgun (WGS) entry which is preliminary data.</text>
</comment>
<dbReference type="AlphaFoldDB" id="X1HNT7"/>
<name>X1HNT7_9ZZZZ</name>
<organism evidence="1">
    <name type="scientific">marine sediment metagenome</name>
    <dbReference type="NCBI Taxonomy" id="412755"/>
    <lineage>
        <taxon>unclassified sequences</taxon>
        <taxon>metagenomes</taxon>
        <taxon>ecological metagenomes</taxon>
    </lineage>
</organism>
<accession>X1HNT7</accession>
<gene>
    <name evidence="1" type="ORF">S03H2_27159</name>
</gene>
<reference evidence="1" key="1">
    <citation type="journal article" date="2014" name="Front. Microbiol.">
        <title>High frequency of phylogenetically diverse reductive dehalogenase-homologous genes in deep subseafloor sedimentary metagenomes.</title>
        <authorList>
            <person name="Kawai M."/>
            <person name="Futagami T."/>
            <person name="Toyoda A."/>
            <person name="Takaki Y."/>
            <person name="Nishi S."/>
            <person name="Hori S."/>
            <person name="Arai W."/>
            <person name="Tsubouchi T."/>
            <person name="Morono Y."/>
            <person name="Uchiyama I."/>
            <person name="Ito T."/>
            <person name="Fujiyama A."/>
            <person name="Inagaki F."/>
            <person name="Takami H."/>
        </authorList>
    </citation>
    <scope>NUCLEOTIDE SEQUENCE</scope>
    <source>
        <strain evidence="1">Expedition CK06-06</strain>
    </source>
</reference>
<evidence type="ECO:0000313" key="1">
    <source>
        <dbReference type="EMBL" id="GAH58715.1"/>
    </source>
</evidence>
<sequence length="42" mass="4038">MPAVRRVLLAAACAVALSGLSLAPAFAAATAVPATQAAEDAE</sequence>
<feature type="non-terminal residue" evidence="1">
    <location>
        <position position="42"/>
    </location>
</feature>
<dbReference type="EMBL" id="BARU01016130">
    <property type="protein sequence ID" value="GAH58715.1"/>
    <property type="molecule type" value="Genomic_DNA"/>
</dbReference>
<proteinExistence type="predicted"/>